<dbReference type="RefSeq" id="WP_152349867.1">
    <property type="nucleotide sequence ID" value="NZ_WBSN01000003.1"/>
</dbReference>
<name>A0A7K3TF59_9BIFI</name>
<accession>A0A7K3TF59</accession>
<dbReference type="AlphaFoldDB" id="A0A7K3TF59"/>
<protein>
    <recommendedName>
        <fullName evidence="3">DUF559 domain-containing protein</fullName>
    </recommendedName>
</protein>
<gene>
    <name evidence="1" type="ORF">GFD22_01760</name>
</gene>
<organism evidence="1 2">
    <name type="scientific">Bifidobacterium avesanii</name>
    <dbReference type="NCBI Taxonomy" id="1798157"/>
    <lineage>
        <taxon>Bacteria</taxon>
        <taxon>Bacillati</taxon>
        <taxon>Actinomycetota</taxon>
        <taxon>Actinomycetes</taxon>
        <taxon>Bifidobacteriales</taxon>
        <taxon>Bifidobacteriaceae</taxon>
        <taxon>Bifidobacterium</taxon>
    </lineage>
</organism>
<sequence length="304" mass="34392">MNADFSSILLTTLAKRREETIARCLEAASRTSQRLVFSHSTALLLLGAELPDRIARDAREELHVCVSRQEQRQPLLTVAPHVWSGVADVQIPYNGLMCVGPCVAWAQISPQLTLEELVVLGDALMRRNPKLRLAAASDFDNMLVGPGKFPSKRKCKLAMRLMRESTDSSRETLTRLLIMRYGLPCPQVNYGIPAGSGGMLHFDMAYPNLKIAIEYQGSQHDTDVHQARLDRGRRDFLRTRGWVWLEPDNRIFIDQSQCEEFIENLAMLLSDRLKVVLTPSPLMTLYQTADARRSHNRRNAQLPV</sequence>
<dbReference type="OrthoDB" id="3173471at2"/>
<comment type="caution">
    <text evidence="1">The sequence shown here is derived from an EMBL/GenBank/DDBJ whole genome shotgun (WGS) entry which is preliminary data.</text>
</comment>
<dbReference type="Gene3D" id="3.40.960.10">
    <property type="entry name" value="VSR Endonuclease"/>
    <property type="match status" value="1"/>
</dbReference>
<evidence type="ECO:0000313" key="1">
    <source>
        <dbReference type="EMBL" id="NEG77731.1"/>
    </source>
</evidence>
<dbReference type="Proteomes" id="UP000469763">
    <property type="component" value="Unassembled WGS sequence"/>
</dbReference>
<proteinExistence type="predicted"/>
<reference evidence="1 2" key="1">
    <citation type="submission" date="2019-10" db="EMBL/GenBank/DDBJ databases">
        <title>Bifidobacterium from non-human primates.</title>
        <authorList>
            <person name="Modesto M."/>
        </authorList>
    </citation>
    <scope>NUCLEOTIDE SEQUENCE [LARGE SCALE GENOMIC DNA]</scope>
    <source>
        <strain evidence="1 2">TREC</strain>
    </source>
</reference>
<dbReference type="EMBL" id="WHZY01000002">
    <property type="protein sequence ID" value="NEG77731.1"/>
    <property type="molecule type" value="Genomic_DNA"/>
</dbReference>
<evidence type="ECO:0000313" key="2">
    <source>
        <dbReference type="Proteomes" id="UP000469763"/>
    </source>
</evidence>
<evidence type="ECO:0008006" key="3">
    <source>
        <dbReference type="Google" id="ProtNLM"/>
    </source>
</evidence>
<keyword evidence="2" id="KW-1185">Reference proteome</keyword>